<dbReference type="Gene3D" id="3.90.230.10">
    <property type="entry name" value="Creatinase/methionine aminopeptidase superfamily"/>
    <property type="match status" value="1"/>
</dbReference>
<dbReference type="InterPro" id="IPR000994">
    <property type="entry name" value="Pept_M24"/>
</dbReference>
<feature type="domain" description="Peptidase M24" evidence="1">
    <location>
        <begin position="166"/>
        <end position="379"/>
    </location>
</feature>
<gene>
    <name evidence="2" type="ORF">AGRA3207_002029</name>
</gene>
<dbReference type="CDD" id="cd01066">
    <property type="entry name" value="APP_MetAP"/>
    <property type="match status" value="1"/>
</dbReference>
<name>A0ABX8QRD7_9ACTN</name>
<evidence type="ECO:0000313" key="2">
    <source>
        <dbReference type="EMBL" id="QXJ21198.1"/>
    </source>
</evidence>
<dbReference type="PANTHER" id="PTHR46112:SF2">
    <property type="entry name" value="XAA-PRO AMINOPEPTIDASE P-RELATED"/>
    <property type="match status" value="1"/>
</dbReference>
<dbReference type="Pfam" id="PF00557">
    <property type="entry name" value="Peptidase_M24"/>
    <property type="match status" value="1"/>
</dbReference>
<reference evidence="2" key="1">
    <citation type="submission" date="2020-07" db="EMBL/GenBank/DDBJ databases">
        <authorList>
            <person name="Tarantini F.S."/>
            <person name="Hong K.W."/>
            <person name="Chan K.G."/>
        </authorList>
    </citation>
    <scope>NUCLEOTIDE SEQUENCE</scope>
    <source>
        <strain evidence="2">32-07</strain>
    </source>
</reference>
<protein>
    <submittedName>
        <fullName evidence="2">M24 family metallopeptidase</fullName>
    </submittedName>
</protein>
<dbReference type="RefSeq" id="WP_231334336.1">
    <property type="nucleotide sequence ID" value="NZ_CP059572.1"/>
</dbReference>
<dbReference type="InterPro" id="IPR050659">
    <property type="entry name" value="Peptidase_M24B"/>
</dbReference>
<evidence type="ECO:0000259" key="1">
    <source>
        <dbReference type="Pfam" id="PF00557"/>
    </source>
</evidence>
<accession>A0ABX8QRD7</accession>
<evidence type="ECO:0000313" key="3">
    <source>
        <dbReference type="Proteomes" id="UP001049518"/>
    </source>
</evidence>
<dbReference type="EMBL" id="CP059572">
    <property type="protein sequence ID" value="QXJ21198.1"/>
    <property type="molecule type" value="Genomic_DNA"/>
</dbReference>
<dbReference type="InterPro" id="IPR036005">
    <property type="entry name" value="Creatinase/aminopeptidase-like"/>
</dbReference>
<organism evidence="2 3">
    <name type="scientific">Actinomadura graeca</name>
    <dbReference type="NCBI Taxonomy" id="2750812"/>
    <lineage>
        <taxon>Bacteria</taxon>
        <taxon>Bacillati</taxon>
        <taxon>Actinomycetota</taxon>
        <taxon>Actinomycetes</taxon>
        <taxon>Streptosporangiales</taxon>
        <taxon>Thermomonosporaceae</taxon>
        <taxon>Actinomadura</taxon>
    </lineage>
</organism>
<dbReference type="PANTHER" id="PTHR46112">
    <property type="entry name" value="AMINOPEPTIDASE"/>
    <property type="match status" value="1"/>
</dbReference>
<sequence>MYDVADRTGTLAARRDELWRRAGDGALDAIVVLGAPACLGPSADSPGNVRLLTGWMPPLSPAALVLRRDETPVVLAIGPHDVRGFRARLGDTAEVRQVAGAGPLVDALVDLLGAPRAARTGVAGLAELNAGMADALRGPLEGATPVDGHLHAMRMLHYADFSDLAQSVAAISDAMIDRVFAAAAERPRSGAELMLLAEQVGRSLGAESAGCWIATGQAPPTTYFEPRELQEVLTDGDRLQIGTTVRYEGFYGQSLRTAVVGRPPAELEDHARLLVDMQDEIAALMRPGARLADAAARMAELVDQACPYPAGEDPFRFQFCHGLGLSYSEPAMRGVSGAGQADPRFADAVFAEGMVVEVHPNYSVPDLGHVCAGDMAQVTSTGAVWLTSSARGVARLGTGPG</sequence>
<dbReference type="SUPFAM" id="SSF55920">
    <property type="entry name" value="Creatinase/aminopeptidase"/>
    <property type="match status" value="1"/>
</dbReference>
<dbReference type="Proteomes" id="UP001049518">
    <property type="component" value="Chromosome"/>
</dbReference>
<keyword evidence="3" id="KW-1185">Reference proteome</keyword>
<proteinExistence type="predicted"/>